<dbReference type="PANTHER" id="PTHR44757">
    <property type="entry name" value="DIGUANYLATE CYCLASE DGCP"/>
    <property type="match status" value="1"/>
</dbReference>
<dbReference type="eggNOG" id="COG5002">
    <property type="taxonomic scope" value="Bacteria"/>
</dbReference>
<dbReference type="InterPro" id="IPR029787">
    <property type="entry name" value="Nucleotide_cyclase"/>
</dbReference>
<dbReference type="eggNOG" id="COG2199">
    <property type="taxonomic scope" value="Bacteria"/>
</dbReference>
<dbReference type="PANTHER" id="PTHR44757:SF2">
    <property type="entry name" value="BIOFILM ARCHITECTURE MAINTENANCE PROTEIN MBAA"/>
    <property type="match status" value="1"/>
</dbReference>
<dbReference type="InterPro" id="IPR000700">
    <property type="entry name" value="PAS-assoc_C"/>
</dbReference>
<dbReference type="AlphaFoldDB" id="H6SJB4"/>
<dbReference type="STRING" id="1150469.RSPPHO_01453"/>
<evidence type="ECO:0000259" key="2">
    <source>
        <dbReference type="PROSITE" id="PS50113"/>
    </source>
</evidence>
<dbReference type="SMART" id="SM00091">
    <property type="entry name" value="PAS"/>
    <property type="match status" value="4"/>
</dbReference>
<dbReference type="Pfam" id="PF00990">
    <property type="entry name" value="GGDEF"/>
    <property type="match status" value="1"/>
</dbReference>
<organism evidence="4 5">
    <name type="scientific">Pararhodospirillum photometricum DSM 122</name>
    <dbReference type="NCBI Taxonomy" id="1150469"/>
    <lineage>
        <taxon>Bacteria</taxon>
        <taxon>Pseudomonadati</taxon>
        <taxon>Pseudomonadota</taxon>
        <taxon>Alphaproteobacteria</taxon>
        <taxon>Rhodospirillales</taxon>
        <taxon>Rhodospirillaceae</taxon>
        <taxon>Pararhodospirillum</taxon>
    </lineage>
</organism>
<feature type="domain" description="PAS" evidence="1">
    <location>
        <begin position="394"/>
        <end position="431"/>
    </location>
</feature>
<feature type="domain" description="GGDEF" evidence="3">
    <location>
        <begin position="541"/>
        <end position="674"/>
    </location>
</feature>
<dbReference type="SUPFAM" id="SSF55073">
    <property type="entry name" value="Nucleotide cyclase"/>
    <property type="match status" value="1"/>
</dbReference>
<dbReference type="SMART" id="SM00267">
    <property type="entry name" value="GGDEF"/>
    <property type="match status" value="1"/>
</dbReference>
<evidence type="ECO:0000313" key="5">
    <source>
        <dbReference type="Proteomes" id="UP000033220"/>
    </source>
</evidence>
<dbReference type="OrthoDB" id="7251575at2"/>
<dbReference type="Pfam" id="PF13426">
    <property type="entry name" value="PAS_9"/>
    <property type="match status" value="3"/>
</dbReference>
<dbReference type="SUPFAM" id="SSF55785">
    <property type="entry name" value="PYP-like sensor domain (PAS domain)"/>
    <property type="match status" value="4"/>
</dbReference>
<protein>
    <submittedName>
        <fullName evidence="4">FOG: PAS/PAC domain</fullName>
    </submittedName>
</protein>
<dbReference type="InterPro" id="IPR043128">
    <property type="entry name" value="Rev_trsase/Diguanyl_cyclase"/>
</dbReference>
<dbReference type="InterPro" id="IPR000014">
    <property type="entry name" value="PAS"/>
</dbReference>
<dbReference type="PROSITE" id="PS50887">
    <property type="entry name" value="GGDEF"/>
    <property type="match status" value="1"/>
</dbReference>
<dbReference type="SMART" id="SM00086">
    <property type="entry name" value="PAC"/>
    <property type="match status" value="2"/>
</dbReference>
<dbReference type="PATRIC" id="fig|1150469.3.peg.1634"/>
<dbReference type="PROSITE" id="PS50113">
    <property type="entry name" value="PAC"/>
    <property type="match status" value="1"/>
</dbReference>
<dbReference type="Pfam" id="PF13188">
    <property type="entry name" value="PAS_8"/>
    <property type="match status" value="1"/>
</dbReference>
<dbReference type="Gene3D" id="3.30.70.270">
    <property type="match status" value="1"/>
</dbReference>
<gene>
    <name evidence="4" type="ORF">RSPPHO_01453</name>
</gene>
<dbReference type="RefSeq" id="WP_014414718.1">
    <property type="nucleotide sequence ID" value="NC_017059.1"/>
</dbReference>
<dbReference type="CDD" id="cd01949">
    <property type="entry name" value="GGDEF"/>
    <property type="match status" value="1"/>
</dbReference>
<dbReference type="NCBIfam" id="TIGR00254">
    <property type="entry name" value="GGDEF"/>
    <property type="match status" value="1"/>
</dbReference>
<dbReference type="NCBIfam" id="TIGR00229">
    <property type="entry name" value="sensory_box"/>
    <property type="match status" value="2"/>
</dbReference>
<dbReference type="PROSITE" id="PS50112">
    <property type="entry name" value="PAS"/>
    <property type="match status" value="1"/>
</dbReference>
<dbReference type="InterPro" id="IPR001610">
    <property type="entry name" value="PAC"/>
</dbReference>
<evidence type="ECO:0000259" key="3">
    <source>
        <dbReference type="PROSITE" id="PS50887"/>
    </source>
</evidence>
<proteinExistence type="predicted"/>
<dbReference type="Gene3D" id="3.30.450.20">
    <property type="entry name" value="PAS domain"/>
    <property type="match status" value="4"/>
</dbReference>
<dbReference type="KEGG" id="rpm:RSPPHO_01453"/>
<dbReference type="InterPro" id="IPR000160">
    <property type="entry name" value="GGDEF_dom"/>
</dbReference>
<name>H6SJB4_PARPM</name>
<dbReference type="CDD" id="cd00130">
    <property type="entry name" value="PAS"/>
    <property type="match status" value="3"/>
</dbReference>
<dbReference type="Proteomes" id="UP000033220">
    <property type="component" value="Chromosome DSM 122"/>
</dbReference>
<evidence type="ECO:0000259" key="1">
    <source>
        <dbReference type="PROSITE" id="PS50112"/>
    </source>
</evidence>
<evidence type="ECO:0000313" key="4">
    <source>
        <dbReference type="EMBL" id="CCG08079.1"/>
    </source>
</evidence>
<reference evidence="4 5" key="1">
    <citation type="submission" date="2012-02" db="EMBL/GenBank/DDBJ databases">
        <title>Shotgun genome sequence of Phaeospirillum photometricum DSM 122.</title>
        <authorList>
            <person name="Duquesne K."/>
            <person name="Sturgis J."/>
        </authorList>
    </citation>
    <scope>NUCLEOTIDE SEQUENCE [LARGE SCALE GENOMIC DNA]</scope>
    <source>
        <strain evidence="5">DSM122</strain>
    </source>
</reference>
<dbReference type="InterPro" id="IPR035965">
    <property type="entry name" value="PAS-like_dom_sf"/>
</dbReference>
<feature type="domain" description="PAC" evidence="2">
    <location>
        <begin position="333"/>
        <end position="383"/>
    </location>
</feature>
<sequence length="707" mass="75418">MEAHLESKASSARIQSGLDGPVLEDFAAMSQNLMGICREGRLEDINPAGQRLLAGPGGDPDAVVGQALWDFLAPEYQAVIDPGLRVLLDETEGLPVRVQRRDGSRSSLVLHVRESAGPDGAPILVVLGRDIETPVRIFRTMVEARRRLSSILDQSLALICLASGGHVVFMNRAGLELLEAGAGTTPLGLAVATLAAPDYQPLFDSGLDLLAREVGQVPVRLMTLTGRVLDAEVRVTRLGDHDDYMIEARDITARKRALERVREREARLSAILAHVGEGIFTVGRDGRIDAFNLAAERLFQVDAARVMGTAPDTVIPGFSAWASTLDAQGNLGRTGEHTGRRGDGSGFPVFVTVSALSQGGGPLLIVSVRDISQRRAMEQEEERAKADLRLAGALLDTTSEGVAVCNAEGTVVMVNPAFATLTGHCTEALVGAPGPAVLSCPPEQNEALGRAFSERRAWCAEVWHTRPDGARLALRLGLTPLAAEADAPGLALTLTDVTRLKEDEERLLHQATHDGLTGLVNRVLFRDRLQKAVAIAMRSGWIMALMIVDLDDFRLVNETRGHDAGDLVLLELARRLMACARDSDTVARLDGDEFALLLNDLGSLDDARHVVARVHETLSRPVLLGSGPLTVTASIGVALVPVHALEAPPLLGRAGRALEDAKAAGKNTWRFPKGDTDGPRAPTLGGLFDDSLDPEVFAGGDDPAASF</sequence>
<accession>H6SJB4</accession>
<dbReference type="HOGENOM" id="CLU_390225_0_0_5"/>
<dbReference type="InterPro" id="IPR052155">
    <property type="entry name" value="Biofilm_reg_signaling"/>
</dbReference>
<keyword evidence="5" id="KW-1185">Reference proteome</keyword>
<dbReference type="EMBL" id="HE663493">
    <property type="protein sequence ID" value="CCG08079.1"/>
    <property type="molecule type" value="Genomic_DNA"/>
</dbReference>